<dbReference type="Proteomes" id="UP000198418">
    <property type="component" value="Unassembled WGS sequence"/>
</dbReference>
<accession>A0A212RAL2</accession>
<sequence>MVDWRGMLQKSLKVAWSLLSLMAIIGGALFAQFAIKTSFSSNEIFGFIGASIVIILGLAALAAVCYGVWKIISTVMLYLNNSRLKMEIERRELEDKLTRRDFGGN</sequence>
<keyword evidence="3" id="KW-1185">Reference proteome</keyword>
<feature type="transmembrane region" description="Helical" evidence="1">
    <location>
        <begin position="47"/>
        <end position="69"/>
    </location>
</feature>
<dbReference type="EMBL" id="FYDG01000003">
    <property type="protein sequence ID" value="SNB69256.1"/>
    <property type="molecule type" value="Genomic_DNA"/>
</dbReference>
<feature type="transmembrane region" description="Helical" evidence="1">
    <location>
        <begin position="12"/>
        <end position="35"/>
    </location>
</feature>
<dbReference type="RefSeq" id="WP_088520307.1">
    <property type="nucleotide sequence ID" value="NZ_FYDG01000003.1"/>
</dbReference>
<keyword evidence="1" id="KW-0472">Membrane</keyword>
<keyword evidence="1" id="KW-1133">Transmembrane helix</keyword>
<organism evidence="2 3">
    <name type="scientific">Rhodoblastus acidophilus</name>
    <name type="common">Rhodopseudomonas acidophila</name>
    <dbReference type="NCBI Taxonomy" id="1074"/>
    <lineage>
        <taxon>Bacteria</taxon>
        <taxon>Pseudomonadati</taxon>
        <taxon>Pseudomonadota</taxon>
        <taxon>Alphaproteobacteria</taxon>
        <taxon>Hyphomicrobiales</taxon>
        <taxon>Rhodoblastaceae</taxon>
        <taxon>Rhodoblastus</taxon>
    </lineage>
</organism>
<evidence type="ECO:0000256" key="1">
    <source>
        <dbReference type="SAM" id="Phobius"/>
    </source>
</evidence>
<keyword evidence="1" id="KW-0812">Transmembrane</keyword>
<dbReference type="AlphaFoldDB" id="A0A212RAL2"/>
<evidence type="ECO:0000313" key="2">
    <source>
        <dbReference type="EMBL" id="SNB69256.1"/>
    </source>
</evidence>
<evidence type="ECO:0000313" key="3">
    <source>
        <dbReference type="Proteomes" id="UP000198418"/>
    </source>
</evidence>
<gene>
    <name evidence="2" type="ORF">SAMN06265338_103189</name>
</gene>
<protein>
    <submittedName>
        <fullName evidence="2">Uncharacterized protein</fullName>
    </submittedName>
</protein>
<name>A0A212RAL2_RHOAC</name>
<proteinExistence type="predicted"/>
<reference evidence="3" key="1">
    <citation type="submission" date="2017-06" db="EMBL/GenBank/DDBJ databases">
        <authorList>
            <person name="Varghese N."/>
            <person name="Submissions S."/>
        </authorList>
    </citation>
    <scope>NUCLEOTIDE SEQUENCE [LARGE SCALE GENOMIC DNA]</scope>
    <source>
        <strain evidence="3">DSM 137</strain>
    </source>
</reference>